<comment type="similarity">
    <text evidence="1">Belongs to the 'phage' integrase family.</text>
</comment>
<dbReference type="GO" id="GO:0006310">
    <property type="term" value="P:DNA recombination"/>
    <property type="evidence" value="ECO:0007669"/>
    <property type="project" value="UniProtKB-KW"/>
</dbReference>
<gene>
    <name evidence="8" type="ORF">JI742_08140</name>
</gene>
<evidence type="ECO:0000256" key="5">
    <source>
        <dbReference type="PROSITE-ProRule" id="PRU01248"/>
    </source>
</evidence>
<dbReference type="SUPFAM" id="SSF56349">
    <property type="entry name" value="DNA breaking-rejoining enzymes"/>
    <property type="match status" value="1"/>
</dbReference>
<keyword evidence="4" id="KW-0233">DNA recombination</keyword>
<dbReference type="Gene3D" id="1.10.443.10">
    <property type="entry name" value="Intergrase catalytic core"/>
    <property type="match status" value="1"/>
</dbReference>
<dbReference type="InterPro" id="IPR013762">
    <property type="entry name" value="Integrase-like_cat_sf"/>
</dbReference>
<dbReference type="InterPro" id="IPR038488">
    <property type="entry name" value="Integrase_DNA-bd_sf"/>
</dbReference>
<dbReference type="Pfam" id="PF22022">
    <property type="entry name" value="Phage_int_M"/>
    <property type="match status" value="1"/>
</dbReference>
<evidence type="ECO:0000259" key="6">
    <source>
        <dbReference type="PROSITE" id="PS51898"/>
    </source>
</evidence>
<dbReference type="InterPro" id="IPR002104">
    <property type="entry name" value="Integrase_catalytic"/>
</dbReference>
<dbReference type="Gene3D" id="3.30.160.390">
    <property type="entry name" value="Integrase, DNA-binding domain"/>
    <property type="match status" value="1"/>
</dbReference>
<evidence type="ECO:0000313" key="9">
    <source>
        <dbReference type="Proteomes" id="UP000643207"/>
    </source>
</evidence>
<reference evidence="8 9" key="1">
    <citation type="submission" date="2021-01" db="EMBL/GenBank/DDBJ databases">
        <title>Piscinibacter sp. Jin2 Genome sequencing and assembly.</title>
        <authorList>
            <person name="Kim I."/>
        </authorList>
    </citation>
    <scope>NUCLEOTIDE SEQUENCE [LARGE SCALE GENOMIC DNA]</scope>
    <source>
        <strain evidence="8 9">Jin2</strain>
    </source>
</reference>
<evidence type="ECO:0000256" key="1">
    <source>
        <dbReference type="ARBA" id="ARBA00008857"/>
    </source>
</evidence>
<dbReference type="EMBL" id="JAERRA010000001">
    <property type="protein sequence ID" value="MBL0719857.1"/>
    <property type="molecule type" value="Genomic_DNA"/>
</dbReference>
<keyword evidence="9" id="KW-1185">Reference proteome</keyword>
<evidence type="ECO:0000256" key="3">
    <source>
        <dbReference type="ARBA" id="ARBA00023125"/>
    </source>
</evidence>
<dbReference type="InterPro" id="IPR025166">
    <property type="entry name" value="Integrase_DNA_bind_dom"/>
</dbReference>
<feature type="domain" description="Core-binding (CB)" evidence="7">
    <location>
        <begin position="101"/>
        <end position="182"/>
    </location>
</feature>
<dbReference type="InterPro" id="IPR050808">
    <property type="entry name" value="Phage_Integrase"/>
</dbReference>
<dbReference type="InterPro" id="IPR053876">
    <property type="entry name" value="Phage_int_M"/>
</dbReference>
<sequence>MAKQIDKLSDPQIRRWIKAGTPVAKADGNGLTFTLSAAGTAAWVLRYRFGGKPRELTLGQYPDVSLKEARKRAGEARAQVQAGADVARERQREKTELAAAKSFRQLSDDYMAKVFPTLAASTVKQRRQHIEGVIGPRLGSMTAREVTTADVVRFIEALHRTKTPAVIELVFTALSEIFKHGVARHAVTANPCAGVSVAAIIGKAEPRRQRLKLTEAELRAVLPALPTIGTDNALAVKLLLLTCTRIGELTKAEWAHVDFGRAEWFVPDANSKTGRGFTVPLVPAALACFAALKPLACGSRFVLPARQTRRTRNHGGAEVPFEQRTLNAMLHKLCDALGEKVRRFTPHDLRSTARSHLAALGVNVIVAERCLNHSLGGLVGVYDQHDYMTERRAALETWASFVLACEAGEPWRQDNVIPIRAAA</sequence>
<dbReference type="CDD" id="cd00801">
    <property type="entry name" value="INT_P4_C"/>
    <property type="match status" value="1"/>
</dbReference>
<keyword evidence="3 5" id="KW-0238">DNA-binding</keyword>
<dbReference type="PROSITE" id="PS51898">
    <property type="entry name" value="TYR_RECOMBINASE"/>
    <property type="match status" value="1"/>
</dbReference>
<dbReference type="RefSeq" id="WP_201825424.1">
    <property type="nucleotide sequence ID" value="NZ_JAERRA010000001.1"/>
</dbReference>
<dbReference type="GO" id="GO:0015074">
    <property type="term" value="P:DNA integration"/>
    <property type="evidence" value="ECO:0007669"/>
    <property type="project" value="UniProtKB-KW"/>
</dbReference>
<accession>A0A9X0XFE9</accession>
<dbReference type="Proteomes" id="UP000643207">
    <property type="component" value="Unassembled WGS sequence"/>
</dbReference>
<evidence type="ECO:0000313" key="8">
    <source>
        <dbReference type="EMBL" id="MBL0719857.1"/>
    </source>
</evidence>
<feature type="domain" description="Tyr recombinase" evidence="6">
    <location>
        <begin position="208"/>
        <end position="396"/>
    </location>
</feature>
<dbReference type="PANTHER" id="PTHR30629:SF2">
    <property type="entry name" value="PROPHAGE INTEGRASE INTS-RELATED"/>
    <property type="match status" value="1"/>
</dbReference>
<comment type="caution">
    <text evidence="8">The sequence shown here is derived from an EMBL/GenBank/DDBJ whole genome shotgun (WGS) entry which is preliminary data.</text>
</comment>
<dbReference type="AlphaFoldDB" id="A0A9X0XFE9"/>
<protein>
    <submittedName>
        <fullName evidence="8">Tyrosine-type recombinase/integrase</fullName>
    </submittedName>
</protein>
<dbReference type="Gene3D" id="1.10.150.130">
    <property type="match status" value="1"/>
</dbReference>
<keyword evidence="2" id="KW-0229">DNA integration</keyword>
<evidence type="ECO:0000256" key="2">
    <source>
        <dbReference type="ARBA" id="ARBA00022908"/>
    </source>
</evidence>
<dbReference type="PANTHER" id="PTHR30629">
    <property type="entry name" value="PROPHAGE INTEGRASE"/>
    <property type="match status" value="1"/>
</dbReference>
<dbReference type="InterPro" id="IPR044068">
    <property type="entry name" value="CB"/>
</dbReference>
<name>A0A9X0XFE9_9BURK</name>
<dbReference type="InterPro" id="IPR011010">
    <property type="entry name" value="DNA_brk_join_enz"/>
</dbReference>
<evidence type="ECO:0000259" key="7">
    <source>
        <dbReference type="PROSITE" id="PS51900"/>
    </source>
</evidence>
<dbReference type="Pfam" id="PF00589">
    <property type="entry name" value="Phage_integrase"/>
    <property type="match status" value="1"/>
</dbReference>
<dbReference type="GO" id="GO:0003677">
    <property type="term" value="F:DNA binding"/>
    <property type="evidence" value="ECO:0007669"/>
    <property type="project" value="UniProtKB-UniRule"/>
</dbReference>
<dbReference type="InterPro" id="IPR010998">
    <property type="entry name" value="Integrase_recombinase_N"/>
</dbReference>
<organism evidence="8 9">
    <name type="scientific">Aquariibacter lacus</name>
    <dbReference type="NCBI Taxonomy" id="2801332"/>
    <lineage>
        <taxon>Bacteria</taxon>
        <taxon>Pseudomonadati</taxon>
        <taxon>Pseudomonadota</taxon>
        <taxon>Betaproteobacteria</taxon>
        <taxon>Burkholderiales</taxon>
        <taxon>Sphaerotilaceae</taxon>
        <taxon>Aquariibacter</taxon>
    </lineage>
</organism>
<dbReference type="PROSITE" id="PS51900">
    <property type="entry name" value="CB"/>
    <property type="match status" value="1"/>
</dbReference>
<dbReference type="Pfam" id="PF13356">
    <property type="entry name" value="Arm-DNA-bind_3"/>
    <property type="match status" value="1"/>
</dbReference>
<proteinExistence type="inferred from homology"/>
<evidence type="ECO:0000256" key="4">
    <source>
        <dbReference type="ARBA" id="ARBA00023172"/>
    </source>
</evidence>